<keyword evidence="3" id="KW-1185">Reference proteome</keyword>
<dbReference type="Proteomes" id="UP000186040">
    <property type="component" value="Unassembled WGS sequence"/>
</dbReference>
<dbReference type="AlphaFoldDB" id="A0A1Q9LDQ0"/>
<dbReference type="STRING" id="1193682.BJP25_04120"/>
<accession>A0A1Q9LDQ0</accession>
<gene>
    <name evidence="2" type="ORF">BJP25_04120</name>
</gene>
<evidence type="ECO:0000313" key="2">
    <source>
        <dbReference type="EMBL" id="OLR90161.1"/>
    </source>
</evidence>
<protein>
    <submittedName>
        <fullName evidence="2">Uncharacterized protein</fullName>
    </submittedName>
</protein>
<evidence type="ECO:0000313" key="3">
    <source>
        <dbReference type="Proteomes" id="UP000186040"/>
    </source>
</evidence>
<feature type="region of interest" description="Disordered" evidence="1">
    <location>
        <begin position="54"/>
        <end position="74"/>
    </location>
</feature>
<reference evidence="2 3" key="1">
    <citation type="submission" date="2016-10" db="EMBL/GenBank/DDBJ databases">
        <title>The Draft Genome Sequence of Actinokineospora bangkokensis 44EHWT reveals the biosynthetic pathway of antifungal compounds Thailandins with unusual extender unit butylmalonyl-CoA.</title>
        <authorList>
            <person name="Greule A."/>
            <person name="Intra B."/>
            <person name="Flemming S."/>
            <person name="Rommel M.G."/>
            <person name="Panbangred W."/>
            <person name="Bechthold A."/>
        </authorList>
    </citation>
    <scope>NUCLEOTIDE SEQUENCE [LARGE SCALE GENOMIC DNA]</scope>
    <source>
        <strain evidence="2 3">44EHW</strain>
    </source>
</reference>
<dbReference type="EMBL" id="MKQR01000028">
    <property type="protein sequence ID" value="OLR90161.1"/>
    <property type="molecule type" value="Genomic_DNA"/>
</dbReference>
<evidence type="ECO:0000256" key="1">
    <source>
        <dbReference type="SAM" id="MobiDB-lite"/>
    </source>
</evidence>
<name>A0A1Q9LDQ0_9PSEU</name>
<sequence length="74" mass="7187">MRGGSAIVALGRLVVVSGSPDASDASDSSVCATGRSEVFAAADDEGVGATLADPGPHAATVHSPNATAIKPVNR</sequence>
<organism evidence="2 3">
    <name type="scientific">Actinokineospora bangkokensis</name>
    <dbReference type="NCBI Taxonomy" id="1193682"/>
    <lineage>
        <taxon>Bacteria</taxon>
        <taxon>Bacillati</taxon>
        <taxon>Actinomycetota</taxon>
        <taxon>Actinomycetes</taxon>
        <taxon>Pseudonocardiales</taxon>
        <taxon>Pseudonocardiaceae</taxon>
        <taxon>Actinokineospora</taxon>
    </lineage>
</organism>
<comment type="caution">
    <text evidence="2">The sequence shown here is derived from an EMBL/GenBank/DDBJ whole genome shotgun (WGS) entry which is preliminary data.</text>
</comment>
<proteinExistence type="predicted"/>